<dbReference type="Gene3D" id="3.40.309.10">
    <property type="entry name" value="Aldehyde Dehydrogenase, Chain A, domain 2"/>
    <property type="match status" value="1"/>
</dbReference>
<dbReference type="InterPro" id="IPR015590">
    <property type="entry name" value="Aldehyde_DH_dom"/>
</dbReference>
<evidence type="ECO:0000256" key="7">
    <source>
        <dbReference type="RuleBase" id="RU003345"/>
    </source>
</evidence>
<protein>
    <recommendedName>
        <fullName evidence="5">aldehyde dehydrogenase (NAD(+))</fullName>
        <ecNumber evidence="5">1.2.1.3</ecNumber>
    </recommendedName>
</protein>
<dbReference type="InterPro" id="IPR016161">
    <property type="entry name" value="Ald_DH/histidinol_DH"/>
</dbReference>
<keyword evidence="4" id="KW-0520">NAD</keyword>
<accession>A0A7S3IP68</accession>
<dbReference type="InterPro" id="IPR016162">
    <property type="entry name" value="Ald_DH_N"/>
</dbReference>
<organism evidence="9">
    <name type="scientific">Strombidium inclinatum</name>
    <dbReference type="NCBI Taxonomy" id="197538"/>
    <lineage>
        <taxon>Eukaryota</taxon>
        <taxon>Sar</taxon>
        <taxon>Alveolata</taxon>
        <taxon>Ciliophora</taxon>
        <taxon>Intramacronucleata</taxon>
        <taxon>Spirotrichea</taxon>
        <taxon>Oligotrichia</taxon>
        <taxon>Strombidiidae</taxon>
        <taxon>Strombidium</taxon>
    </lineage>
</organism>
<dbReference type="Pfam" id="PF00171">
    <property type="entry name" value="Aldedh"/>
    <property type="match status" value="1"/>
</dbReference>
<name>A0A7S3IP68_9SPIT</name>
<evidence type="ECO:0000259" key="8">
    <source>
        <dbReference type="Pfam" id="PF00171"/>
    </source>
</evidence>
<gene>
    <name evidence="9" type="ORF">SINC0208_LOCUS9625</name>
</gene>
<evidence type="ECO:0000256" key="5">
    <source>
        <dbReference type="ARBA" id="ARBA00024226"/>
    </source>
</evidence>
<dbReference type="EC" id="1.2.1.3" evidence="5"/>
<dbReference type="InterPro" id="IPR016163">
    <property type="entry name" value="Ald_DH_C"/>
</dbReference>
<dbReference type="PANTHER" id="PTHR43521">
    <property type="entry name" value="ALPHA-AMINOADIPIC SEMIALDEHYDE DEHYDROGENASE"/>
    <property type="match status" value="1"/>
</dbReference>
<evidence type="ECO:0000256" key="2">
    <source>
        <dbReference type="ARBA" id="ARBA00011881"/>
    </source>
</evidence>
<sequence>MDTLTFDNYPFLKELEMSENNIGCYHDGKWETNGGKEQINMCPTTGKPISKTQFGSVADYHACIESLKKDKVRWAKLPAPQRGEIVRQIGDELRKHKDALGAALSVEMGKIKSEGAGEVQEFIDICDMATGLSRTISGSVIPSERPDHFMMEQWNPLGIVGVITAFNFPIAVCGWNAAIALITGNVVMWKPAPTACLSSIGTMKLMAKVLERNGFKNVMAMCCGDADVGDALVKDENVALVSFTGSTKVGRYVSTEVHKRFGKTILELGGNNATIVMPDCDQELAFQASIFGAVGTCGQRCTSQRRTFIHESIYDKFVERMVKAYPKFNERMGDPLDDNTLMGPLHNQLAIDNYLEGVKKIKEQGGKILYGGERVDRPGNFVLPTLAEINHDADIVQNEIFGPILYVFKFKELDEVIAYNNEVPQGLSSALFTKNIQNYFKWVGPGGSDCGIVNCNIGTSGAEIGGAFGGEKETGGGREAGSDAWKQYMRRSTCTCNFGTALPLAQGVKFDL</sequence>
<dbReference type="AlphaFoldDB" id="A0A7S3IP68"/>
<dbReference type="PANTHER" id="PTHR43521:SF1">
    <property type="entry name" value="ALPHA-AMINOADIPIC SEMIALDEHYDE DEHYDROGENASE"/>
    <property type="match status" value="1"/>
</dbReference>
<evidence type="ECO:0000256" key="3">
    <source>
        <dbReference type="ARBA" id="ARBA00023002"/>
    </source>
</evidence>
<dbReference type="FunFam" id="3.40.309.10:FF:000018">
    <property type="entry name" value="Alpha-aminoadipic semialdehyde dehydrogenase"/>
    <property type="match status" value="1"/>
</dbReference>
<evidence type="ECO:0000256" key="6">
    <source>
        <dbReference type="PROSITE-ProRule" id="PRU10007"/>
    </source>
</evidence>
<evidence type="ECO:0000256" key="1">
    <source>
        <dbReference type="ARBA" id="ARBA00009986"/>
    </source>
</evidence>
<feature type="active site" evidence="6">
    <location>
        <position position="267"/>
    </location>
</feature>
<dbReference type="PROSITE" id="PS00687">
    <property type="entry name" value="ALDEHYDE_DEHYDR_GLU"/>
    <property type="match status" value="1"/>
</dbReference>
<feature type="domain" description="Aldehyde dehydrogenase" evidence="8">
    <location>
        <begin position="35"/>
        <end position="492"/>
    </location>
</feature>
<comment type="similarity">
    <text evidence="1 7">Belongs to the aldehyde dehydrogenase family.</text>
</comment>
<evidence type="ECO:0000256" key="4">
    <source>
        <dbReference type="ARBA" id="ARBA00023027"/>
    </source>
</evidence>
<comment type="subunit">
    <text evidence="2">Homotetramer.</text>
</comment>
<reference evidence="9" key="1">
    <citation type="submission" date="2021-01" db="EMBL/GenBank/DDBJ databases">
        <authorList>
            <person name="Corre E."/>
            <person name="Pelletier E."/>
            <person name="Niang G."/>
            <person name="Scheremetjew M."/>
            <person name="Finn R."/>
            <person name="Kale V."/>
            <person name="Holt S."/>
            <person name="Cochrane G."/>
            <person name="Meng A."/>
            <person name="Brown T."/>
            <person name="Cohen L."/>
        </authorList>
    </citation>
    <scope>NUCLEOTIDE SEQUENCE</scope>
    <source>
        <strain evidence="9">S3</strain>
    </source>
</reference>
<dbReference type="GO" id="GO:0004029">
    <property type="term" value="F:aldehyde dehydrogenase (NAD+) activity"/>
    <property type="evidence" value="ECO:0007669"/>
    <property type="project" value="UniProtKB-EC"/>
</dbReference>
<evidence type="ECO:0000313" key="9">
    <source>
        <dbReference type="EMBL" id="CAE0328997.1"/>
    </source>
</evidence>
<dbReference type="InterPro" id="IPR029510">
    <property type="entry name" value="Ald_DH_CS_GLU"/>
</dbReference>
<dbReference type="InterPro" id="IPR044638">
    <property type="entry name" value="ALDH7A1-like"/>
</dbReference>
<keyword evidence="3 7" id="KW-0560">Oxidoreductase</keyword>
<dbReference type="EMBL" id="HBIH01024093">
    <property type="protein sequence ID" value="CAE0328997.1"/>
    <property type="molecule type" value="Transcribed_RNA"/>
</dbReference>
<dbReference type="CDD" id="cd07130">
    <property type="entry name" value="ALDH_F7_AASADH"/>
    <property type="match status" value="1"/>
</dbReference>
<dbReference type="SUPFAM" id="SSF53720">
    <property type="entry name" value="ALDH-like"/>
    <property type="match status" value="1"/>
</dbReference>
<proteinExistence type="inferred from homology"/>
<dbReference type="Gene3D" id="3.40.605.10">
    <property type="entry name" value="Aldehyde Dehydrogenase, Chain A, domain 1"/>
    <property type="match status" value="1"/>
</dbReference>